<dbReference type="InterPro" id="IPR006427">
    <property type="entry name" value="Portal_HK97"/>
</dbReference>
<dbReference type="EMBL" id="LSDL01000125">
    <property type="protein sequence ID" value="KXB75116.1"/>
    <property type="molecule type" value="Genomic_DNA"/>
</dbReference>
<comment type="caution">
    <text evidence="2">The sequence shown here is derived from an EMBL/GenBank/DDBJ whole genome shotgun (WGS) entry which is preliminary data.</text>
</comment>
<feature type="compositionally biased region" description="Acidic residues" evidence="1">
    <location>
        <begin position="426"/>
        <end position="436"/>
    </location>
</feature>
<dbReference type="Proteomes" id="UP000070531">
    <property type="component" value="Unassembled WGS sequence"/>
</dbReference>
<organism evidence="2">
    <name type="scientific">Prevotella amnii</name>
    <dbReference type="NCBI Taxonomy" id="419005"/>
    <lineage>
        <taxon>Bacteria</taxon>
        <taxon>Pseudomonadati</taxon>
        <taxon>Bacteroidota</taxon>
        <taxon>Bacteroidia</taxon>
        <taxon>Bacteroidales</taxon>
        <taxon>Prevotellaceae</taxon>
        <taxon>Prevotella</taxon>
    </lineage>
</organism>
<evidence type="ECO:0000256" key="1">
    <source>
        <dbReference type="SAM" id="MobiDB-lite"/>
    </source>
</evidence>
<feature type="compositionally biased region" description="Low complexity" evidence="1">
    <location>
        <begin position="415"/>
        <end position="425"/>
    </location>
</feature>
<dbReference type="Pfam" id="PF04860">
    <property type="entry name" value="Phage_portal"/>
    <property type="match status" value="1"/>
</dbReference>
<evidence type="ECO:0000313" key="3">
    <source>
        <dbReference type="Proteomes" id="UP000070531"/>
    </source>
</evidence>
<dbReference type="NCBIfam" id="TIGR01537">
    <property type="entry name" value="portal_HK97"/>
    <property type="match status" value="1"/>
</dbReference>
<dbReference type="PATRIC" id="fig|419005.5.peg.1856"/>
<protein>
    <submittedName>
        <fullName evidence="2">Phage portal protein, HK97 family</fullName>
    </submittedName>
</protein>
<sequence length="436" mass="49229">MRGIFCNKKNKDIEDIISMNVFKRLYRSLTSTTKENRSSDYSPRLGATNLLYYGTSQPLAVAAVFRCVRLISESVANLPIQYLRLKNDRYEVDTSNRLNYLLSVQPNENMSAFDFWAQAVQHILLDGNAYILPMFSSFSMDYDRFVLLPSGSVSYDSTNNRYTIYAPTEGISGEYDENDIIHLKNLSRDGKNGLSVLSFARQAINIASTGDNETLNRFANGGNVRGIISNGKGVAGFGEYQDKELQQTAIDIDSRFSGGEHIVSLPGQVDFKQISLSSTDMQFLESRKFTVREICRFFGVHPSFVFDDTSNNYKSAEMANVAFLSNTLNPILRKIENELLRKLVQEKAARKFKFQFDRTGLYACDLDSRVKYQASMIQNGLCTINELRREENKTPIEGGDVLLVSANLKTIDQLQQEVTPTTNNNETDEQTNDNKA</sequence>
<dbReference type="InterPro" id="IPR006944">
    <property type="entry name" value="Phage/GTA_portal"/>
</dbReference>
<feature type="region of interest" description="Disordered" evidence="1">
    <location>
        <begin position="414"/>
        <end position="436"/>
    </location>
</feature>
<proteinExistence type="predicted"/>
<evidence type="ECO:0000313" key="2">
    <source>
        <dbReference type="EMBL" id="KXB75116.1"/>
    </source>
</evidence>
<dbReference type="STRING" id="419005.HMPREF1860_01859"/>
<accession>A0A134B5C8</accession>
<name>A0A134B5C8_9BACT</name>
<gene>
    <name evidence="2" type="ORF">HMPREF1860_01859</name>
</gene>
<reference evidence="2 3" key="1">
    <citation type="submission" date="2016-01" db="EMBL/GenBank/DDBJ databases">
        <authorList>
            <person name="Oliw E.H."/>
        </authorList>
    </citation>
    <scope>NUCLEOTIDE SEQUENCE [LARGE SCALE GENOMIC DNA]</scope>
    <source>
        <strain evidence="2 3">DNF00307</strain>
    </source>
</reference>
<dbReference type="AlphaFoldDB" id="A0A134B5C8"/>